<feature type="region of interest" description="Disordered" evidence="1">
    <location>
        <begin position="1"/>
        <end position="20"/>
    </location>
</feature>
<dbReference type="RefSeq" id="WP_203373992.1">
    <property type="nucleotide sequence ID" value="NZ_JAENHP010000001.1"/>
</dbReference>
<evidence type="ECO:0000313" key="3">
    <source>
        <dbReference type="Proteomes" id="UP000632138"/>
    </source>
</evidence>
<evidence type="ECO:0000256" key="1">
    <source>
        <dbReference type="SAM" id="MobiDB-lite"/>
    </source>
</evidence>
<protein>
    <submittedName>
        <fullName evidence="2">Uncharacterized protein</fullName>
    </submittedName>
</protein>
<reference evidence="2 3" key="1">
    <citation type="submission" date="2021-01" db="EMBL/GenBank/DDBJ databases">
        <title>Actinoplanes sp. nov. LDG1-06 isolated from lichen.</title>
        <authorList>
            <person name="Saeng-In P."/>
            <person name="Phongsopitanun W."/>
            <person name="Kanchanasin P."/>
            <person name="Yuki M."/>
            <person name="Kudo T."/>
            <person name="Ohkuma M."/>
            <person name="Tanasupawat S."/>
        </authorList>
    </citation>
    <scope>NUCLEOTIDE SEQUENCE [LARGE SCALE GENOMIC DNA]</scope>
    <source>
        <strain evidence="2 3">LDG1-06</strain>
    </source>
</reference>
<accession>A0ABS2A2L6</accession>
<proteinExistence type="predicted"/>
<evidence type="ECO:0000313" key="2">
    <source>
        <dbReference type="EMBL" id="MBM2614070.1"/>
    </source>
</evidence>
<gene>
    <name evidence="2" type="ORF">JIG36_00685</name>
</gene>
<sequence length="55" mass="6203">MQPRNTHGWSHRSGRRAIAGGRCPVTLRRRHGTSLAARRSPKCRDAALRLFPRAV</sequence>
<dbReference type="EMBL" id="JAENHP010000001">
    <property type="protein sequence ID" value="MBM2614070.1"/>
    <property type="molecule type" value="Genomic_DNA"/>
</dbReference>
<comment type="caution">
    <text evidence="2">The sequence shown here is derived from an EMBL/GenBank/DDBJ whole genome shotgun (WGS) entry which is preliminary data.</text>
</comment>
<keyword evidence="3" id="KW-1185">Reference proteome</keyword>
<dbReference type="Proteomes" id="UP000632138">
    <property type="component" value="Unassembled WGS sequence"/>
</dbReference>
<organism evidence="2 3">
    <name type="scientific">Paractinoplanes ovalisporus</name>
    <dbReference type="NCBI Taxonomy" id="2810368"/>
    <lineage>
        <taxon>Bacteria</taxon>
        <taxon>Bacillati</taxon>
        <taxon>Actinomycetota</taxon>
        <taxon>Actinomycetes</taxon>
        <taxon>Micromonosporales</taxon>
        <taxon>Micromonosporaceae</taxon>
        <taxon>Paractinoplanes</taxon>
    </lineage>
</organism>
<name>A0ABS2A2L6_9ACTN</name>